<dbReference type="OrthoDB" id="2861623at2759"/>
<evidence type="ECO:0000256" key="2">
    <source>
        <dbReference type="ARBA" id="ARBA00006333"/>
    </source>
</evidence>
<dbReference type="GO" id="GO:0046872">
    <property type="term" value="F:metal ion binding"/>
    <property type="evidence" value="ECO:0007669"/>
    <property type="project" value="UniProtKB-KW"/>
</dbReference>
<evidence type="ECO:0000256" key="6">
    <source>
        <dbReference type="RuleBase" id="RU366034"/>
    </source>
</evidence>
<dbReference type="EC" id="4.2.3.-" evidence="6"/>
<dbReference type="EMBL" id="NHYD01003015">
    <property type="protein sequence ID" value="PPQ83451.1"/>
    <property type="molecule type" value="Genomic_DNA"/>
</dbReference>
<evidence type="ECO:0000313" key="8">
    <source>
        <dbReference type="Proteomes" id="UP000283269"/>
    </source>
</evidence>
<protein>
    <recommendedName>
        <fullName evidence="6">Terpene synthase</fullName>
        <ecNumber evidence="6">4.2.3.-</ecNumber>
    </recommendedName>
</protein>
<keyword evidence="8" id="KW-1185">Reference proteome</keyword>
<dbReference type="PANTHER" id="PTHR35201:SF4">
    <property type="entry name" value="BETA-PINACENE SYNTHASE-RELATED"/>
    <property type="match status" value="1"/>
</dbReference>
<evidence type="ECO:0000256" key="3">
    <source>
        <dbReference type="ARBA" id="ARBA00022723"/>
    </source>
</evidence>
<dbReference type="Pfam" id="PF19086">
    <property type="entry name" value="Terpene_syn_C_2"/>
    <property type="match status" value="1"/>
</dbReference>
<name>A0A409WYA8_PSICY</name>
<gene>
    <name evidence="7" type="ORF">CVT25_007042</name>
</gene>
<comment type="caution">
    <text evidence="7">The sequence shown here is derived from an EMBL/GenBank/DDBJ whole genome shotgun (WGS) entry which is preliminary data.</text>
</comment>
<evidence type="ECO:0000256" key="5">
    <source>
        <dbReference type="ARBA" id="ARBA00023239"/>
    </source>
</evidence>
<dbReference type="PANTHER" id="PTHR35201">
    <property type="entry name" value="TERPENE SYNTHASE"/>
    <property type="match status" value="1"/>
</dbReference>
<keyword evidence="5 6" id="KW-0456">Lyase</keyword>
<evidence type="ECO:0000256" key="4">
    <source>
        <dbReference type="ARBA" id="ARBA00022842"/>
    </source>
</evidence>
<proteinExistence type="inferred from homology"/>
<reference evidence="7 8" key="1">
    <citation type="journal article" date="2018" name="Evol. Lett.">
        <title>Horizontal gene cluster transfer increased hallucinogenic mushroom diversity.</title>
        <authorList>
            <person name="Reynolds H.T."/>
            <person name="Vijayakumar V."/>
            <person name="Gluck-Thaler E."/>
            <person name="Korotkin H.B."/>
            <person name="Matheny P.B."/>
            <person name="Slot J.C."/>
        </authorList>
    </citation>
    <scope>NUCLEOTIDE SEQUENCE [LARGE SCALE GENOMIC DNA]</scope>
    <source>
        <strain evidence="7 8">2631</strain>
    </source>
</reference>
<comment type="similarity">
    <text evidence="2 6">Belongs to the terpene synthase family.</text>
</comment>
<dbReference type="Gene3D" id="1.10.600.10">
    <property type="entry name" value="Farnesyl Diphosphate Synthase"/>
    <property type="match status" value="1"/>
</dbReference>
<dbReference type="GO" id="GO:0010333">
    <property type="term" value="F:terpene synthase activity"/>
    <property type="evidence" value="ECO:0007669"/>
    <property type="project" value="InterPro"/>
</dbReference>
<dbReference type="InterPro" id="IPR034686">
    <property type="entry name" value="Terpene_cyclase-like_2"/>
</dbReference>
<dbReference type="InterPro" id="IPR008949">
    <property type="entry name" value="Isoprenoid_synthase_dom_sf"/>
</dbReference>
<dbReference type="SFLD" id="SFLDG01020">
    <property type="entry name" value="Terpene_Cyclase_Like_2"/>
    <property type="match status" value="1"/>
</dbReference>
<sequence length="345" mass="39254">MSTSTQQFRIPDLFASCPLKDATNPYYKEAAAESRAWINSYDIFTDRKRAEFVQGANELLCSHVYFYAGREQLRTTCDFVNLLFVVDEVSDEQNGMDARETGQVFFKAMKYPEWDDGSILAKITKEFRARLMRLAGPRNAKRFIDLCGSYTDCVGQEAELRERAELLDLASYTPLRRQNSAVLLCFALVEYILGIDLSDEVYEDENFMKAYWAACDHVCWANDVYSYDMEQSKGLAGNNIVSILMNENGTSLQETSDFIGARCSEFVTDYLSAKRELSPSLGPEAAHFIESIGSWTIGNVAWSFETVRYFGPRHLEVKETRVVYLKPKEVPEGLSSEDCIESDEE</sequence>
<dbReference type="SFLD" id="SFLDS00005">
    <property type="entry name" value="Isoprenoid_Synthase_Type_I"/>
    <property type="match status" value="1"/>
</dbReference>
<dbReference type="SUPFAM" id="SSF48576">
    <property type="entry name" value="Terpenoid synthases"/>
    <property type="match status" value="1"/>
</dbReference>
<dbReference type="STRING" id="93625.A0A409WYA8"/>
<keyword evidence="3 6" id="KW-0479">Metal-binding</keyword>
<evidence type="ECO:0000256" key="1">
    <source>
        <dbReference type="ARBA" id="ARBA00001946"/>
    </source>
</evidence>
<organism evidence="7 8">
    <name type="scientific">Psilocybe cyanescens</name>
    <dbReference type="NCBI Taxonomy" id="93625"/>
    <lineage>
        <taxon>Eukaryota</taxon>
        <taxon>Fungi</taxon>
        <taxon>Dikarya</taxon>
        <taxon>Basidiomycota</taxon>
        <taxon>Agaricomycotina</taxon>
        <taxon>Agaricomycetes</taxon>
        <taxon>Agaricomycetidae</taxon>
        <taxon>Agaricales</taxon>
        <taxon>Agaricineae</taxon>
        <taxon>Strophariaceae</taxon>
        <taxon>Psilocybe</taxon>
    </lineage>
</organism>
<comment type="cofactor">
    <cofactor evidence="1 6">
        <name>Mg(2+)</name>
        <dbReference type="ChEBI" id="CHEBI:18420"/>
    </cofactor>
</comment>
<dbReference type="GO" id="GO:0008299">
    <property type="term" value="P:isoprenoid biosynthetic process"/>
    <property type="evidence" value="ECO:0007669"/>
    <property type="project" value="UniProtKB-ARBA"/>
</dbReference>
<accession>A0A409WYA8</accession>
<dbReference type="AlphaFoldDB" id="A0A409WYA8"/>
<dbReference type="InParanoid" id="A0A409WYA8"/>
<dbReference type="Proteomes" id="UP000283269">
    <property type="component" value="Unassembled WGS sequence"/>
</dbReference>
<evidence type="ECO:0000313" key="7">
    <source>
        <dbReference type="EMBL" id="PPQ83451.1"/>
    </source>
</evidence>
<keyword evidence="4 6" id="KW-0460">Magnesium</keyword>